<gene>
    <name evidence="3" type="ORF">Pmar_PMAR028207</name>
</gene>
<evidence type="ECO:0000256" key="2">
    <source>
        <dbReference type="SAM" id="MobiDB-lite"/>
    </source>
</evidence>
<name>C5LB91_PERM5</name>
<dbReference type="GeneID" id="9087119"/>
<evidence type="ECO:0000256" key="1">
    <source>
        <dbReference type="SAM" id="Coils"/>
    </source>
</evidence>
<accession>C5LB91</accession>
<dbReference type="EMBL" id="GG680905">
    <property type="protein sequence ID" value="EER06019.1"/>
    <property type="molecule type" value="Genomic_DNA"/>
</dbReference>
<feature type="region of interest" description="Disordered" evidence="2">
    <location>
        <begin position="102"/>
        <end position="124"/>
    </location>
</feature>
<evidence type="ECO:0000313" key="4">
    <source>
        <dbReference type="Proteomes" id="UP000007800"/>
    </source>
</evidence>
<evidence type="ECO:0000313" key="3">
    <source>
        <dbReference type="EMBL" id="EER06019.1"/>
    </source>
</evidence>
<dbReference type="RefSeq" id="XP_002774203.1">
    <property type="nucleotide sequence ID" value="XM_002774157.1"/>
</dbReference>
<protein>
    <submittedName>
        <fullName evidence="3">Uncharacterized protein</fullName>
    </submittedName>
</protein>
<dbReference type="Proteomes" id="UP000007800">
    <property type="component" value="Unassembled WGS sequence"/>
</dbReference>
<dbReference type="InParanoid" id="C5LB91"/>
<organism evidence="4">
    <name type="scientific">Perkinsus marinus (strain ATCC 50983 / TXsc)</name>
    <dbReference type="NCBI Taxonomy" id="423536"/>
    <lineage>
        <taxon>Eukaryota</taxon>
        <taxon>Sar</taxon>
        <taxon>Alveolata</taxon>
        <taxon>Perkinsozoa</taxon>
        <taxon>Perkinsea</taxon>
        <taxon>Perkinsida</taxon>
        <taxon>Perkinsidae</taxon>
        <taxon>Perkinsus</taxon>
    </lineage>
</organism>
<keyword evidence="4" id="KW-1185">Reference proteome</keyword>
<dbReference type="AlphaFoldDB" id="C5LB91"/>
<proteinExistence type="predicted"/>
<feature type="coiled-coil region" evidence="1">
    <location>
        <begin position="64"/>
        <end position="98"/>
    </location>
</feature>
<sequence>MSRGFGGRSGERVPNYMEQMRASLRRLKTENQHLKLEVDRLTPKTTVKPSGHPGDETSHFIVEIAQLRRELIVAQEQITELQSRNAALEKELRLARHQLRKGGASGEQYSHVSSRSPGGIAANRRSCPGGPVALVLREPEGRIRAGAAEKIVWTRVNGRMVPVMKDESMEPVY</sequence>
<reference evidence="3 4" key="1">
    <citation type="submission" date="2008-07" db="EMBL/GenBank/DDBJ databases">
        <authorList>
            <person name="El-Sayed N."/>
            <person name="Caler E."/>
            <person name="Inman J."/>
            <person name="Amedeo P."/>
            <person name="Hass B."/>
            <person name="Wortman J."/>
        </authorList>
    </citation>
    <scope>NUCLEOTIDE SEQUENCE [LARGE SCALE GENOMIC DNA]</scope>
    <source>
        <strain evidence="4">ATCC 50983 / TXsc</strain>
    </source>
</reference>
<keyword evidence="1" id="KW-0175">Coiled coil</keyword>
<feature type="compositionally biased region" description="Polar residues" evidence="2">
    <location>
        <begin position="107"/>
        <end position="116"/>
    </location>
</feature>